<dbReference type="AlphaFoldDB" id="A0A448WBG9"/>
<feature type="region of interest" description="Disordered" evidence="1">
    <location>
        <begin position="20"/>
        <end position="50"/>
    </location>
</feature>
<proteinExistence type="predicted"/>
<dbReference type="EMBL" id="CAAALY010002236">
    <property type="protein sequence ID" value="VEL07670.1"/>
    <property type="molecule type" value="Genomic_DNA"/>
</dbReference>
<keyword evidence="3" id="KW-1185">Reference proteome</keyword>
<accession>A0A448WBG9</accession>
<evidence type="ECO:0000256" key="1">
    <source>
        <dbReference type="SAM" id="MobiDB-lite"/>
    </source>
</evidence>
<evidence type="ECO:0000313" key="3">
    <source>
        <dbReference type="Proteomes" id="UP000784294"/>
    </source>
</evidence>
<name>A0A448WBG9_9PLAT</name>
<feature type="compositionally biased region" description="Basic and acidic residues" evidence="1">
    <location>
        <begin position="40"/>
        <end position="50"/>
    </location>
</feature>
<protein>
    <submittedName>
        <fullName evidence="2">Uncharacterized protein</fullName>
    </submittedName>
</protein>
<organism evidence="2 3">
    <name type="scientific">Protopolystoma xenopodis</name>
    <dbReference type="NCBI Taxonomy" id="117903"/>
    <lineage>
        <taxon>Eukaryota</taxon>
        <taxon>Metazoa</taxon>
        <taxon>Spiralia</taxon>
        <taxon>Lophotrochozoa</taxon>
        <taxon>Platyhelminthes</taxon>
        <taxon>Monogenea</taxon>
        <taxon>Polyopisthocotylea</taxon>
        <taxon>Polystomatidea</taxon>
        <taxon>Polystomatidae</taxon>
        <taxon>Protopolystoma</taxon>
    </lineage>
</organism>
<gene>
    <name evidence="2" type="ORF">PXEA_LOCUS1110</name>
</gene>
<dbReference type="Proteomes" id="UP000784294">
    <property type="component" value="Unassembled WGS sequence"/>
</dbReference>
<comment type="caution">
    <text evidence="2">The sequence shown here is derived from an EMBL/GenBank/DDBJ whole genome shotgun (WGS) entry which is preliminary data.</text>
</comment>
<reference evidence="2" key="1">
    <citation type="submission" date="2018-11" db="EMBL/GenBank/DDBJ databases">
        <authorList>
            <consortium name="Pathogen Informatics"/>
        </authorList>
    </citation>
    <scope>NUCLEOTIDE SEQUENCE</scope>
</reference>
<sequence length="171" mass="18743">MSVHGSSGLLPRVDGQLVPLPHPLGGRDGLAASTPFLQRESNRAGRREAERRSVRLFRGFRSLRQARLGHRPGQLQRRARESGTQIGPELGRCVRRRRLMKNQSAWPNSSCHHNPRALRTFGEEGCTSEASTGASATDGTTTGCHVDSRRVKSVAGVICAQAFAARRPSRR</sequence>
<evidence type="ECO:0000313" key="2">
    <source>
        <dbReference type="EMBL" id="VEL07670.1"/>
    </source>
</evidence>